<name>A0A5B7E8L2_PORTR</name>
<proteinExistence type="predicted"/>
<reference evidence="1 2" key="1">
    <citation type="submission" date="2019-05" db="EMBL/GenBank/DDBJ databases">
        <title>Another draft genome of Portunus trituberculatus and its Hox gene families provides insights of decapod evolution.</title>
        <authorList>
            <person name="Jeong J.-H."/>
            <person name="Song I."/>
            <person name="Kim S."/>
            <person name="Choi T."/>
            <person name="Kim D."/>
            <person name="Ryu S."/>
            <person name="Kim W."/>
        </authorList>
    </citation>
    <scope>NUCLEOTIDE SEQUENCE [LARGE SCALE GENOMIC DNA]</scope>
    <source>
        <tissue evidence="1">Muscle</tissue>
    </source>
</reference>
<protein>
    <submittedName>
        <fullName evidence="1">Uncharacterized protein</fullName>
    </submittedName>
</protein>
<dbReference type="Proteomes" id="UP000324222">
    <property type="component" value="Unassembled WGS sequence"/>
</dbReference>
<accession>A0A5B7E8L2</accession>
<keyword evidence="2" id="KW-1185">Reference proteome</keyword>
<sequence>MSLHLMRPRFRIEAVVGGKPMATEALKSNPRHLHTCKQSDVSDKAHNYLPAKARRHSDTLEY</sequence>
<evidence type="ECO:0000313" key="1">
    <source>
        <dbReference type="EMBL" id="MPC30322.1"/>
    </source>
</evidence>
<dbReference type="AlphaFoldDB" id="A0A5B7E8L2"/>
<dbReference type="EMBL" id="VSRR010002231">
    <property type="protein sequence ID" value="MPC30322.1"/>
    <property type="molecule type" value="Genomic_DNA"/>
</dbReference>
<gene>
    <name evidence="1" type="ORF">E2C01_023583</name>
</gene>
<organism evidence="1 2">
    <name type="scientific">Portunus trituberculatus</name>
    <name type="common">Swimming crab</name>
    <name type="synonym">Neptunus trituberculatus</name>
    <dbReference type="NCBI Taxonomy" id="210409"/>
    <lineage>
        <taxon>Eukaryota</taxon>
        <taxon>Metazoa</taxon>
        <taxon>Ecdysozoa</taxon>
        <taxon>Arthropoda</taxon>
        <taxon>Crustacea</taxon>
        <taxon>Multicrustacea</taxon>
        <taxon>Malacostraca</taxon>
        <taxon>Eumalacostraca</taxon>
        <taxon>Eucarida</taxon>
        <taxon>Decapoda</taxon>
        <taxon>Pleocyemata</taxon>
        <taxon>Brachyura</taxon>
        <taxon>Eubrachyura</taxon>
        <taxon>Portunoidea</taxon>
        <taxon>Portunidae</taxon>
        <taxon>Portuninae</taxon>
        <taxon>Portunus</taxon>
    </lineage>
</organism>
<evidence type="ECO:0000313" key="2">
    <source>
        <dbReference type="Proteomes" id="UP000324222"/>
    </source>
</evidence>
<comment type="caution">
    <text evidence="1">The sequence shown here is derived from an EMBL/GenBank/DDBJ whole genome shotgun (WGS) entry which is preliminary data.</text>
</comment>